<proteinExistence type="predicted"/>
<gene>
    <name evidence="1" type="ORF">FSB75_09695</name>
</gene>
<organism evidence="1 2">
    <name type="scientific">Flavisolibacter ginsenosidimutans</name>
    <dbReference type="NCBI Taxonomy" id="661481"/>
    <lineage>
        <taxon>Bacteria</taxon>
        <taxon>Pseudomonadati</taxon>
        <taxon>Bacteroidota</taxon>
        <taxon>Chitinophagia</taxon>
        <taxon>Chitinophagales</taxon>
        <taxon>Chitinophagaceae</taxon>
        <taxon>Flavisolibacter</taxon>
    </lineage>
</organism>
<dbReference type="Proteomes" id="UP000321204">
    <property type="component" value="Chromosome"/>
</dbReference>
<dbReference type="EMBL" id="CP042433">
    <property type="protein sequence ID" value="QEC56153.1"/>
    <property type="molecule type" value="Genomic_DNA"/>
</dbReference>
<evidence type="ECO:0000313" key="1">
    <source>
        <dbReference type="EMBL" id="QEC56153.1"/>
    </source>
</evidence>
<keyword evidence="2" id="KW-1185">Reference proteome</keyword>
<accession>A0A5B8UI09</accession>
<protein>
    <submittedName>
        <fullName evidence="1">Uncharacterized protein</fullName>
    </submittedName>
</protein>
<dbReference type="RefSeq" id="WP_146786281.1">
    <property type="nucleotide sequence ID" value="NZ_BAABIO010000001.1"/>
</dbReference>
<evidence type="ECO:0000313" key="2">
    <source>
        <dbReference type="Proteomes" id="UP000321204"/>
    </source>
</evidence>
<name>A0A5B8UI09_9BACT</name>
<dbReference type="KEGG" id="fgg:FSB75_09695"/>
<reference evidence="1 2" key="1">
    <citation type="journal article" date="2015" name="Int. J. Syst. Evol. Microbiol.">
        <title>Flavisolibacter ginsenosidimutans sp. nov., with ginsenoside-converting activity isolated from soil used for cultivating ginseng.</title>
        <authorList>
            <person name="Zhao Y."/>
            <person name="Liu Q."/>
            <person name="Kang M.S."/>
            <person name="Jin F."/>
            <person name="Yu H."/>
            <person name="Im W.T."/>
        </authorList>
    </citation>
    <scope>NUCLEOTIDE SEQUENCE [LARGE SCALE GENOMIC DNA]</scope>
    <source>
        <strain evidence="1 2">Gsoil 636</strain>
    </source>
</reference>
<sequence>MLDELWRKQIKVLLKSLSGFGLVSFFRVCKRKETADDKEAAKCKNGNEAVSDFFVFGCKFPGDCVGDEEEISGDAKKEITHVSNIQKN</sequence>
<dbReference type="AlphaFoldDB" id="A0A5B8UI09"/>